<gene>
    <name evidence="2" type="ORF">LCGC14_2827300</name>
</gene>
<reference evidence="2" key="1">
    <citation type="journal article" date="2015" name="Nature">
        <title>Complex archaea that bridge the gap between prokaryotes and eukaryotes.</title>
        <authorList>
            <person name="Spang A."/>
            <person name="Saw J.H."/>
            <person name="Jorgensen S.L."/>
            <person name="Zaremba-Niedzwiedzka K."/>
            <person name="Martijn J."/>
            <person name="Lind A.E."/>
            <person name="van Eijk R."/>
            <person name="Schleper C."/>
            <person name="Guy L."/>
            <person name="Ettema T.J."/>
        </authorList>
    </citation>
    <scope>NUCLEOTIDE SEQUENCE</scope>
</reference>
<dbReference type="InterPro" id="IPR001709">
    <property type="entry name" value="Flavoprot_Pyr_Nucl_cyt_Rdtase"/>
</dbReference>
<dbReference type="PANTHER" id="PTHR47878">
    <property type="entry name" value="OXIDOREDUCTASE FAD/NAD(P)-BINDING DOMAIN PROTEIN"/>
    <property type="match status" value="1"/>
</dbReference>
<evidence type="ECO:0000313" key="2">
    <source>
        <dbReference type="EMBL" id="KKK80057.1"/>
    </source>
</evidence>
<dbReference type="EMBL" id="LAZR01053751">
    <property type="protein sequence ID" value="KKK80057.1"/>
    <property type="molecule type" value="Genomic_DNA"/>
</dbReference>
<dbReference type="Gene3D" id="3.40.50.80">
    <property type="entry name" value="Nucleotide-binding domain of ferredoxin-NADP reductase (FNR) module"/>
    <property type="match status" value="1"/>
</dbReference>
<evidence type="ECO:0000259" key="1">
    <source>
        <dbReference type="PROSITE" id="PS51384"/>
    </source>
</evidence>
<dbReference type="PANTHER" id="PTHR47878:SF2">
    <property type="entry name" value="OXIDOREDUCTASE FAD_NAD(P)-BINDING DOMAIN PROTEIN"/>
    <property type="match status" value="1"/>
</dbReference>
<dbReference type="GO" id="GO:0016491">
    <property type="term" value="F:oxidoreductase activity"/>
    <property type="evidence" value="ECO:0007669"/>
    <property type="project" value="InterPro"/>
</dbReference>
<accession>A0A0F8YF57</accession>
<dbReference type="SUPFAM" id="SSF63380">
    <property type="entry name" value="Riboflavin synthase domain-like"/>
    <property type="match status" value="1"/>
</dbReference>
<dbReference type="AlphaFoldDB" id="A0A0F8YF57"/>
<feature type="domain" description="FAD-binding FR-type" evidence="1">
    <location>
        <begin position="1"/>
        <end position="110"/>
    </location>
</feature>
<dbReference type="Gene3D" id="2.40.30.10">
    <property type="entry name" value="Translation factors"/>
    <property type="match status" value="1"/>
</dbReference>
<sequence>MVTDLKGMITYTESLKEDLLIFRVVPKDGVMPDYEAGQFLTLGFPIPEENYKLVRRAYSIASHPENREYFEFVVRWVRQPLPGRVTTALMYASEGDEIFWTTPVGNALTINDKLPDGNKDERRIVCVSGGTGIAPFISFALHLREVGDKREIVCLHGSSYIDELSYKKLLTDLDTESIDRGKDKWNFTYRASISRPKEWINRSWSGQTGRVEQFLKPGKDGLSPLEELVGEKITKDNTMFYICGWQGTIDGTMDFMKPKGFVTMPEKREDGSFEVKFESYG</sequence>
<comment type="caution">
    <text evidence="2">The sequence shown here is derived from an EMBL/GenBank/DDBJ whole genome shotgun (WGS) entry which is preliminary data.</text>
</comment>
<proteinExistence type="predicted"/>
<dbReference type="InterPro" id="IPR051930">
    <property type="entry name" value="FNR_type-1"/>
</dbReference>
<protein>
    <recommendedName>
        <fullName evidence="1">FAD-binding FR-type domain-containing protein</fullName>
    </recommendedName>
</protein>
<organism evidence="2">
    <name type="scientific">marine sediment metagenome</name>
    <dbReference type="NCBI Taxonomy" id="412755"/>
    <lineage>
        <taxon>unclassified sequences</taxon>
        <taxon>metagenomes</taxon>
        <taxon>ecological metagenomes</taxon>
    </lineage>
</organism>
<dbReference type="InterPro" id="IPR001433">
    <property type="entry name" value="OxRdtase_FAD/NAD-bd"/>
</dbReference>
<dbReference type="PRINTS" id="PR00371">
    <property type="entry name" value="FPNCR"/>
</dbReference>
<dbReference type="Pfam" id="PF00970">
    <property type="entry name" value="FAD_binding_6"/>
    <property type="match status" value="1"/>
</dbReference>
<dbReference type="InterPro" id="IPR017938">
    <property type="entry name" value="Riboflavin_synthase-like_b-brl"/>
</dbReference>
<dbReference type="InterPro" id="IPR039261">
    <property type="entry name" value="FNR_nucleotide-bd"/>
</dbReference>
<dbReference type="Pfam" id="PF00175">
    <property type="entry name" value="NAD_binding_1"/>
    <property type="match status" value="1"/>
</dbReference>
<dbReference type="InterPro" id="IPR008333">
    <property type="entry name" value="Cbr1-like_FAD-bd_dom"/>
</dbReference>
<dbReference type="InterPro" id="IPR017927">
    <property type="entry name" value="FAD-bd_FR_type"/>
</dbReference>
<dbReference type="PROSITE" id="PS51384">
    <property type="entry name" value="FAD_FR"/>
    <property type="match status" value="1"/>
</dbReference>
<dbReference type="SUPFAM" id="SSF52343">
    <property type="entry name" value="Ferredoxin reductase-like, C-terminal NADP-linked domain"/>
    <property type="match status" value="1"/>
</dbReference>
<name>A0A0F8YF57_9ZZZZ</name>